<dbReference type="RefSeq" id="WP_338180157.1">
    <property type="nucleotide sequence ID" value="NZ_JAEKNQ010000040.1"/>
</dbReference>
<evidence type="ECO:0000259" key="1">
    <source>
        <dbReference type="Pfam" id="PF14238"/>
    </source>
</evidence>
<accession>A0A934NE94</accession>
<dbReference type="AlphaFoldDB" id="A0A934NE94"/>
<evidence type="ECO:0000313" key="2">
    <source>
        <dbReference type="EMBL" id="MBJ7603709.1"/>
    </source>
</evidence>
<dbReference type="EMBL" id="JAEKNQ010000040">
    <property type="protein sequence ID" value="MBJ7603709.1"/>
    <property type="molecule type" value="Genomic_DNA"/>
</dbReference>
<dbReference type="InterPro" id="IPR025641">
    <property type="entry name" value="DUF4340"/>
</dbReference>
<feature type="domain" description="DUF4340" evidence="1">
    <location>
        <begin position="66"/>
        <end position="161"/>
    </location>
</feature>
<organism evidence="2 3">
    <name type="scientific">Candidatus Dormiibacter inghamiae</name>
    <dbReference type="NCBI Taxonomy" id="3127013"/>
    <lineage>
        <taxon>Bacteria</taxon>
        <taxon>Bacillati</taxon>
        <taxon>Candidatus Dormiibacterota</taxon>
        <taxon>Candidatus Dormibacteria</taxon>
        <taxon>Candidatus Dormibacterales</taxon>
        <taxon>Candidatus Dormibacteraceae</taxon>
        <taxon>Candidatus Dormiibacter</taxon>
    </lineage>
</organism>
<reference evidence="2 3" key="1">
    <citation type="submission" date="2020-10" db="EMBL/GenBank/DDBJ databases">
        <title>Ca. Dormibacterota MAGs.</title>
        <authorList>
            <person name="Montgomery K."/>
        </authorList>
    </citation>
    <scope>NUCLEOTIDE SEQUENCE [LARGE SCALE GENOMIC DNA]</scope>
    <source>
        <strain evidence="2">SC8811_S16_3</strain>
    </source>
</reference>
<comment type="caution">
    <text evidence="2">The sequence shown here is derived from an EMBL/GenBank/DDBJ whole genome shotgun (WGS) entry which is preliminary data.</text>
</comment>
<sequence length="175" mass="18737">MVSWKGGLVLLVLLVGIAAYLFLNRPQPAPAQAAFVPCDLLNTVFVKVEGRNGTVTMERADVRAEWLLLSPKPEPGDHGRITTLISALNSIRVLNTLQNGTNPAAEGLAQPREVVSCRTAAGASYTLSVGNQSFDGSGYYAQRGGDQRVYVISSVEVDEFDRVLAQPPVKTTPSP</sequence>
<dbReference type="Pfam" id="PF14238">
    <property type="entry name" value="DUF4340"/>
    <property type="match status" value="1"/>
</dbReference>
<proteinExistence type="predicted"/>
<protein>
    <submittedName>
        <fullName evidence="2">DUF4340 domain-containing protein</fullName>
    </submittedName>
</protein>
<dbReference type="Proteomes" id="UP000620075">
    <property type="component" value="Unassembled WGS sequence"/>
</dbReference>
<evidence type="ECO:0000313" key="3">
    <source>
        <dbReference type="Proteomes" id="UP000620075"/>
    </source>
</evidence>
<gene>
    <name evidence="2" type="ORF">JF888_11035</name>
</gene>
<name>A0A934NE94_9BACT</name>